<organism evidence="4 5">
    <name type="scientific">Lymnaea stagnalis</name>
    <name type="common">Great pond snail</name>
    <name type="synonym">Helix stagnalis</name>
    <dbReference type="NCBI Taxonomy" id="6523"/>
    <lineage>
        <taxon>Eukaryota</taxon>
        <taxon>Metazoa</taxon>
        <taxon>Spiralia</taxon>
        <taxon>Lophotrochozoa</taxon>
        <taxon>Mollusca</taxon>
        <taxon>Gastropoda</taxon>
        <taxon>Heterobranchia</taxon>
        <taxon>Euthyneura</taxon>
        <taxon>Panpulmonata</taxon>
        <taxon>Hygrophila</taxon>
        <taxon>Lymnaeoidea</taxon>
        <taxon>Lymnaeidae</taxon>
        <taxon>Lymnaea</taxon>
    </lineage>
</organism>
<evidence type="ECO:0000256" key="2">
    <source>
        <dbReference type="SAM" id="MobiDB-lite"/>
    </source>
</evidence>
<dbReference type="Pfam" id="PF13621">
    <property type="entry name" value="Cupin_8"/>
    <property type="match status" value="1"/>
</dbReference>
<feature type="compositionally biased region" description="Polar residues" evidence="2">
    <location>
        <begin position="1"/>
        <end position="12"/>
    </location>
</feature>
<accession>A0AAV2IEP0</accession>
<dbReference type="PROSITE" id="PS50005">
    <property type="entry name" value="TPR"/>
    <property type="match status" value="2"/>
</dbReference>
<dbReference type="AlphaFoldDB" id="A0AAV2IEP0"/>
<dbReference type="InterPro" id="IPR011990">
    <property type="entry name" value="TPR-like_helical_dom_sf"/>
</dbReference>
<dbReference type="GO" id="GO:0005634">
    <property type="term" value="C:nucleus"/>
    <property type="evidence" value="ECO:0007669"/>
    <property type="project" value="TreeGrafter"/>
</dbReference>
<keyword evidence="5" id="KW-1185">Reference proteome</keyword>
<dbReference type="InterPro" id="IPR003347">
    <property type="entry name" value="JmjC_dom"/>
</dbReference>
<comment type="caution">
    <text evidence="4">The sequence shown here is derived from an EMBL/GenBank/DDBJ whole genome shotgun (WGS) entry which is preliminary data.</text>
</comment>
<dbReference type="SUPFAM" id="SSF48452">
    <property type="entry name" value="TPR-like"/>
    <property type="match status" value="1"/>
</dbReference>
<feature type="repeat" description="TPR" evidence="1">
    <location>
        <begin position="415"/>
        <end position="448"/>
    </location>
</feature>
<evidence type="ECO:0000256" key="1">
    <source>
        <dbReference type="PROSITE-ProRule" id="PRU00339"/>
    </source>
</evidence>
<dbReference type="PANTHER" id="PTHR12480:SF21">
    <property type="entry name" value="JMJC DOMAIN-CONTAINING PROTEIN 8"/>
    <property type="match status" value="1"/>
</dbReference>
<keyword evidence="1" id="KW-0802">TPR repeat</keyword>
<proteinExistence type="predicted"/>
<dbReference type="Gene3D" id="1.25.40.10">
    <property type="entry name" value="Tetratricopeptide repeat domain"/>
    <property type="match status" value="1"/>
</dbReference>
<name>A0AAV2IEP0_LYMST</name>
<protein>
    <recommendedName>
        <fullName evidence="3">JmjC domain-containing protein</fullName>
    </recommendedName>
</protein>
<evidence type="ECO:0000313" key="4">
    <source>
        <dbReference type="EMBL" id="CAL1543347.1"/>
    </source>
</evidence>
<dbReference type="SMART" id="SM00558">
    <property type="entry name" value="JmjC"/>
    <property type="match status" value="1"/>
</dbReference>
<dbReference type="Pfam" id="PF13181">
    <property type="entry name" value="TPR_8"/>
    <property type="match status" value="2"/>
</dbReference>
<dbReference type="Gene3D" id="2.60.120.650">
    <property type="entry name" value="Cupin"/>
    <property type="match status" value="1"/>
</dbReference>
<reference evidence="4 5" key="1">
    <citation type="submission" date="2024-04" db="EMBL/GenBank/DDBJ databases">
        <authorList>
            <consortium name="Genoscope - CEA"/>
            <person name="William W."/>
        </authorList>
    </citation>
    <scope>NUCLEOTIDE SEQUENCE [LARGE SCALE GENOMIC DNA]</scope>
</reference>
<dbReference type="InterPro" id="IPR041667">
    <property type="entry name" value="Cupin_8"/>
</dbReference>
<dbReference type="EMBL" id="CAXITT010000542">
    <property type="protein sequence ID" value="CAL1543347.1"/>
    <property type="molecule type" value="Genomic_DNA"/>
</dbReference>
<feature type="repeat" description="TPR" evidence="1">
    <location>
        <begin position="381"/>
        <end position="414"/>
    </location>
</feature>
<feature type="compositionally biased region" description="Basic residues" evidence="2">
    <location>
        <begin position="13"/>
        <end position="23"/>
    </location>
</feature>
<gene>
    <name evidence="4" type="ORF">GSLYS_00016881001</name>
</gene>
<dbReference type="PANTHER" id="PTHR12480">
    <property type="entry name" value="ARGININE DEMETHYLASE AND LYSYL-HYDROXYLASE JMJD"/>
    <property type="match status" value="1"/>
</dbReference>
<feature type="domain" description="JmjC" evidence="3">
    <location>
        <begin position="199"/>
        <end position="346"/>
    </location>
</feature>
<dbReference type="SUPFAM" id="SSF51197">
    <property type="entry name" value="Clavaminate synthase-like"/>
    <property type="match status" value="1"/>
</dbReference>
<dbReference type="SMART" id="SM00028">
    <property type="entry name" value="TPR"/>
    <property type="match status" value="3"/>
</dbReference>
<dbReference type="PROSITE" id="PS51184">
    <property type="entry name" value="JMJC"/>
    <property type="match status" value="1"/>
</dbReference>
<dbReference type="InterPro" id="IPR050910">
    <property type="entry name" value="JMJD6_ArgDemeth/LysHydrox"/>
</dbReference>
<evidence type="ECO:0000259" key="3">
    <source>
        <dbReference type="PROSITE" id="PS51184"/>
    </source>
</evidence>
<dbReference type="InterPro" id="IPR019734">
    <property type="entry name" value="TPR_rpt"/>
</dbReference>
<feature type="region of interest" description="Disordered" evidence="2">
    <location>
        <begin position="1"/>
        <end position="28"/>
    </location>
</feature>
<evidence type="ECO:0000313" key="5">
    <source>
        <dbReference type="Proteomes" id="UP001497497"/>
    </source>
</evidence>
<sequence length="521" mass="59619">MAKKQVNQSASPKKQRNRPKKRTTPSTGSVTDYVLNVIPVHLHSLTIAQATALVVGLTLSTLILFKEVRYLDREASQEERFGGWRPASDDILQKYGSDVCSVERVSVHDLSPERFEEEFRFKKSVLVTFPKGSAGWTDPYQWSRQGLVDAYSSWAIHSGQSLEIVRAGGNAKHKTSFLDFVEKLLDNPKNGTQEPMNYGFDRHFYWETKLPETLRLPKYFQVNNVTEDSIFFLGSSMTGVVFHKHSDTWNGVVYGQKRWFLYPTNKSPPGGIHHGYSLLDWVNNVYPNLPEADKPMECVQEAGEILYLPEGMYHATLNLGDTIALAIQKKTATLPSEVLSYEATSTINMLQDSPDNVPVDKFHQRLKEIYEKWHELLPENAEAVEKLGGTLYDMGQYKESLPLLMKAIKLDPYFVLAYVHMAKTLSKLREYQRAEVVFQKAMEVNPNLWDIYKEYGEFLLKQGRPADALPIYKKGTELMPDLMPFWQYYKYCQQQVGDLEGAEETERAIVDLQAKKDLNNS</sequence>
<dbReference type="GO" id="GO:0000987">
    <property type="term" value="F:cis-regulatory region sequence-specific DNA binding"/>
    <property type="evidence" value="ECO:0007669"/>
    <property type="project" value="TreeGrafter"/>
</dbReference>
<dbReference type="Proteomes" id="UP001497497">
    <property type="component" value="Unassembled WGS sequence"/>
</dbReference>